<feature type="region of interest" description="Disordered" evidence="1">
    <location>
        <begin position="27"/>
        <end position="54"/>
    </location>
</feature>
<evidence type="ECO:0000313" key="6">
    <source>
        <dbReference type="Proteomes" id="UP000029488"/>
    </source>
</evidence>
<sequence>MKKFGIIISLCLSAALMASCGKLGGNSNTTTATTESSKSGYQTTGENNSSDYQGIIEDGEYKTSKSRGVGISQNSDNLLNLKSFEAGLTTISKDHFSTKSYIFQEGQYLDKATIQDWLGRKSSSNPEGLNPSDNGKKEANKRNPIYVQQIEEQDYMKQNNGKLELAGMTIGIGMNQKDYYQKEQYGATYSTTISKEKRIEEGKIAAKKVLARVRQKVGNNVPIVIAMFAQAPNDSLVGGYFYSYTVSKSGTDIGSWTETNIKSYVLPATEDNKLPNDNDSTSFDNFQKEVKNFFPNISNVTGQGQYKDKTLQGLHITITTQFYSETEITSFTQYVAQAAKSYLPSGIPVDIKINGSDGETQSFVSTTGGNGGYYTHVFGSY</sequence>
<dbReference type="Pfam" id="PF07537">
    <property type="entry name" value="CamS"/>
    <property type="match status" value="1"/>
</dbReference>
<dbReference type="PROSITE" id="PS51257">
    <property type="entry name" value="PROKAR_LIPOPROTEIN"/>
    <property type="match status" value="1"/>
</dbReference>
<accession>A0A089QE59</accession>
<dbReference type="EMBL" id="CP123971">
    <property type="protein sequence ID" value="WII28201.1"/>
    <property type="molecule type" value="Genomic_DNA"/>
</dbReference>
<gene>
    <name evidence="4" type="ORF">B7R82_02200</name>
    <name evidence="3" type="ORF">LSJ_1375c</name>
    <name evidence="5" type="ORF">QFE45_07430</name>
</gene>
<dbReference type="Proteomes" id="UP000195378">
    <property type="component" value="Chromosome"/>
</dbReference>
<feature type="chain" id="PRO_5042676861" evidence="2">
    <location>
        <begin position="19"/>
        <end position="381"/>
    </location>
</feature>
<dbReference type="CDD" id="cd13441">
    <property type="entry name" value="CamS_repeat_1"/>
    <property type="match status" value="1"/>
</dbReference>
<evidence type="ECO:0000313" key="5">
    <source>
        <dbReference type="EMBL" id="WII28201.1"/>
    </source>
</evidence>
<feature type="compositionally biased region" description="Polar residues" evidence="1">
    <location>
        <begin position="40"/>
        <end position="52"/>
    </location>
</feature>
<feature type="region of interest" description="Disordered" evidence="1">
    <location>
        <begin position="119"/>
        <end position="141"/>
    </location>
</feature>
<dbReference type="RefSeq" id="WP_034982968.1">
    <property type="nucleotide sequence ID" value="NZ_CP007646.1"/>
</dbReference>
<proteinExistence type="predicted"/>
<evidence type="ECO:0000256" key="1">
    <source>
        <dbReference type="SAM" id="MobiDB-lite"/>
    </source>
</evidence>
<dbReference type="Gene3D" id="3.10.570.10">
    <property type="entry name" value="sex pheromone staph- cam373 precursor domain"/>
    <property type="match status" value="1"/>
</dbReference>
<protein>
    <submittedName>
        <fullName evidence="4">CamS family sex pheromone protein</fullName>
    </submittedName>
    <submittedName>
        <fullName evidence="3">Lipoprotein, pheromone</fullName>
    </submittedName>
</protein>
<reference evidence="4 7" key="2">
    <citation type="submission" date="2017-04" db="EMBL/GenBank/DDBJ databases">
        <title>Complete genome sequence of Lactobacillus salivarius ZLS006, a probiotic strain isolated from healthy piglet.</title>
        <authorList>
            <person name="Zhang D."/>
        </authorList>
    </citation>
    <scope>NUCLEOTIDE SEQUENCE [LARGE SCALE GENOMIC DNA]</scope>
    <source>
        <strain evidence="4 7">ZLS006</strain>
    </source>
</reference>
<dbReference type="Proteomes" id="UP000029488">
    <property type="component" value="Chromosome"/>
</dbReference>
<evidence type="ECO:0000313" key="4">
    <source>
        <dbReference type="EMBL" id="ARU18873.1"/>
    </source>
</evidence>
<dbReference type="AlphaFoldDB" id="A0A089QE59"/>
<dbReference type="EMBL" id="CP020858">
    <property type="protein sequence ID" value="ARU18873.1"/>
    <property type="molecule type" value="Genomic_DNA"/>
</dbReference>
<feature type="compositionally biased region" description="Polar residues" evidence="1">
    <location>
        <begin position="121"/>
        <end position="133"/>
    </location>
</feature>
<name>A0A089QE59_9LACO</name>
<keyword evidence="2" id="KW-0732">Signal</keyword>
<reference evidence="3 6" key="1">
    <citation type="journal article" date="2014" name="BMC Genomics">
        <title>Unusual genome complexity in Lactobacillus salivarius JCM1046.</title>
        <authorList>
            <person name="Raftis E.J."/>
            <person name="Forde B.M."/>
            <person name="Claesson M.J."/>
            <person name="O'Toole P.W."/>
        </authorList>
    </citation>
    <scope>NUCLEOTIDE SEQUENCE [LARGE SCALE GENOMIC DNA]</scope>
    <source>
        <strain evidence="3 6">JCM1046</strain>
    </source>
</reference>
<evidence type="ECO:0000313" key="7">
    <source>
        <dbReference type="Proteomes" id="UP000195378"/>
    </source>
</evidence>
<evidence type="ECO:0000313" key="3">
    <source>
        <dbReference type="EMBL" id="AIR11035.1"/>
    </source>
</evidence>
<dbReference type="EMBL" id="CP007646">
    <property type="protein sequence ID" value="AIR11035.1"/>
    <property type="molecule type" value="Genomic_DNA"/>
</dbReference>
<dbReference type="Proteomes" id="UP001231316">
    <property type="component" value="Chromosome"/>
</dbReference>
<dbReference type="KEGG" id="lsj:LSJ_1375c"/>
<feature type="compositionally biased region" description="Low complexity" evidence="1">
    <location>
        <begin position="27"/>
        <end position="39"/>
    </location>
</feature>
<evidence type="ECO:0000256" key="2">
    <source>
        <dbReference type="SAM" id="SignalP"/>
    </source>
</evidence>
<dbReference type="InterPro" id="IPR011426">
    <property type="entry name" value="CamS"/>
</dbReference>
<feature type="signal peptide" evidence="2">
    <location>
        <begin position="1"/>
        <end position="18"/>
    </location>
</feature>
<reference evidence="5" key="3">
    <citation type="submission" date="2023-04" db="EMBL/GenBank/DDBJ databases">
        <title>Four porcine-derived lactic acid bacteria strains analyses and their evaluation as potential probiotics based on genomics.</title>
        <authorList>
            <person name="Niu D."/>
        </authorList>
    </citation>
    <scope>NUCLEOTIDE SEQUENCE</scope>
    <source>
        <strain evidence="5">ZSA5</strain>
    </source>
</reference>
<keyword evidence="3" id="KW-0449">Lipoprotein</keyword>
<dbReference type="CDD" id="cd13440">
    <property type="entry name" value="CamS_repeat_2"/>
    <property type="match status" value="1"/>
</dbReference>
<organism evidence="3 6">
    <name type="scientific">Ligilactobacillus salivarius</name>
    <dbReference type="NCBI Taxonomy" id="1624"/>
    <lineage>
        <taxon>Bacteria</taxon>
        <taxon>Bacillati</taxon>
        <taxon>Bacillota</taxon>
        <taxon>Bacilli</taxon>
        <taxon>Lactobacillales</taxon>
        <taxon>Lactobacillaceae</taxon>
        <taxon>Ligilactobacillus</taxon>
    </lineage>
</organism>
<dbReference type="PIRSF" id="PIRSF012509">
    <property type="entry name" value="CamS"/>
    <property type="match status" value="1"/>
</dbReference>